<evidence type="ECO:0000313" key="1">
    <source>
        <dbReference type="EMBL" id="OPH48666.1"/>
    </source>
</evidence>
<proteinExistence type="predicted"/>
<keyword evidence="2" id="KW-1185">Reference proteome</keyword>
<accession>A0A1V4HBD8</accession>
<evidence type="ECO:0000313" key="2">
    <source>
        <dbReference type="Proteomes" id="UP000190626"/>
    </source>
</evidence>
<comment type="caution">
    <text evidence="1">The sequence shown here is derived from an EMBL/GenBank/DDBJ whole genome shotgun (WGS) entry which is preliminary data.</text>
</comment>
<dbReference type="AlphaFoldDB" id="A0A1V4HBD8"/>
<dbReference type="OrthoDB" id="2659446at2"/>
<gene>
    <name evidence="1" type="ORF">BC351_09450</name>
</gene>
<dbReference type="RefSeq" id="WP_079419258.1">
    <property type="nucleotide sequence ID" value="NZ_MBTG01000045.1"/>
</dbReference>
<protein>
    <submittedName>
        <fullName evidence="1">Uncharacterized protein</fullName>
    </submittedName>
</protein>
<dbReference type="EMBL" id="MBTG01000045">
    <property type="protein sequence ID" value="OPH48666.1"/>
    <property type="molecule type" value="Genomic_DNA"/>
</dbReference>
<reference evidence="2" key="1">
    <citation type="submission" date="2016-07" db="EMBL/GenBank/DDBJ databases">
        <authorList>
            <person name="Florea S."/>
            <person name="Webb J.S."/>
            <person name="Jaromczyk J."/>
            <person name="Schardl C.L."/>
        </authorList>
    </citation>
    <scope>NUCLEOTIDE SEQUENCE [LARGE SCALE GENOMIC DNA]</scope>
    <source>
        <strain evidence="2">CY1</strain>
    </source>
</reference>
<dbReference type="Proteomes" id="UP000190626">
    <property type="component" value="Unassembled WGS sequence"/>
</dbReference>
<dbReference type="STRING" id="1469647.BC351_09450"/>
<name>A0A1V4HBD8_9BACL</name>
<sequence>MSIFRIEASENYAINSKYIQSFDITLQNLGNEEFDMLIQGTNPSGTTFTYLYHLNPVSAANSVIHIPDIYTNYESFSLLLVTNINTYATTAVTLHMKSNGHVVAIFTQDNFVRIH</sequence>
<organism evidence="1 2">
    <name type="scientific">Paenibacillus ferrarius</name>
    <dbReference type="NCBI Taxonomy" id="1469647"/>
    <lineage>
        <taxon>Bacteria</taxon>
        <taxon>Bacillati</taxon>
        <taxon>Bacillota</taxon>
        <taxon>Bacilli</taxon>
        <taxon>Bacillales</taxon>
        <taxon>Paenibacillaceae</taxon>
        <taxon>Paenibacillus</taxon>
    </lineage>
</organism>